<feature type="region of interest" description="Disordered" evidence="1">
    <location>
        <begin position="32"/>
        <end position="91"/>
    </location>
</feature>
<evidence type="ECO:0000313" key="3">
    <source>
        <dbReference type="Proteomes" id="UP000233551"/>
    </source>
</evidence>
<dbReference type="Proteomes" id="UP000233551">
    <property type="component" value="Unassembled WGS sequence"/>
</dbReference>
<dbReference type="EMBL" id="PGOL01000065">
    <property type="protein sequence ID" value="PKI77975.1"/>
    <property type="molecule type" value="Genomic_DNA"/>
</dbReference>
<name>A0A2I0LBC9_PUNGR</name>
<dbReference type="AlphaFoldDB" id="A0A2I0LBC9"/>
<proteinExistence type="predicted"/>
<keyword evidence="3" id="KW-1185">Reference proteome</keyword>
<feature type="compositionally biased region" description="Basic and acidic residues" evidence="1">
    <location>
        <begin position="1"/>
        <end position="17"/>
    </location>
</feature>
<gene>
    <name evidence="2" type="ORF">CRG98_001595</name>
</gene>
<sequence length="91" mass="9843">MGHEFHDTIGKGKEHGSRNLYTSDTVALTWTAGGRLSSRAPQPTNNAINRKPEQRRRAARAVSIATMEHSSSSSSSSPTEVTSRGAEVDFD</sequence>
<comment type="caution">
    <text evidence="2">The sequence shown here is derived from an EMBL/GenBank/DDBJ whole genome shotgun (WGS) entry which is preliminary data.</text>
</comment>
<accession>A0A2I0LBC9</accession>
<evidence type="ECO:0000313" key="2">
    <source>
        <dbReference type="EMBL" id="PKI77975.1"/>
    </source>
</evidence>
<protein>
    <submittedName>
        <fullName evidence="2">Uncharacterized protein</fullName>
    </submittedName>
</protein>
<reference evidence="2 3" key="1">
    <citation type="submission" date="2017-11" db="EMBL/GenBank/DDBJ databases">
        <title>De-novo sequencing of pomegranate (Punica granatum L.) genome.</title>
        <authorList>
            <person name="Akparov Z."/>
            <person name="Amiraslanov A."/>
            <person name="Hajiyeva S."/>
            <person name="Abbasov M."/>
            <person name="Kaur K."/>
            <person name="Hamwieh A."/>
            <person name="Solovyev V."/>
            <person name="Salamov A."/>
            <person name="Braich B."/>
            <person name="Kosarev P."/>
            <person name="Mahmoud A."/>
            <person name="Hajiyev E."/>
            <person name="Babayeva S."/>
            <person name="Izzatullayeva V."/>
            <person name="Mammadov A."/>
            <person name="Mammadov A."/>
            <person name="Sharifova S."/>
            <person name="Ojaghi J."/>
            <person name="Eynullazada K."/>
            <person name="Bayramov B."/>
            <person name="Abdulazimova A."/>
            <person name="Shahmuradov I."/>
        </authorList>
    </citation>
    <scope>NUCLEOTIDE SEQUENCE [LARGE SCALE GENOMIC DNA]</scope>
    <source>
        <strain evidence="3">cv. AG2017</strain>
        <tissue evidence="2">Leaf</tissue>
    </source>
</reference>
<feature type="compositionally biased region" description="Polar residues" evidence="1">
    <location>
        <begin position="39"/>
        <end position="48"/>
    </location>
</feature>
<feature type="region of interest" description="Disordered" evidence="1">
    <location>
        <begin position="1"/>
        <end position="20"/>
    </location>
</feature>
<organism evidence="2 3">
    <name type="scientific">Punica granatum</name>
    <name type="common">Pomegranate</name>
    <dbReference type="NCBI Taxonomy" id="22663"/>
    <lineage>
        <taxon>Eukaryota</taxon>
        <taxon>Viridiplantae</taxon>
        <taxon>Streptophyta</taxon>
        <taxon>Embryophyta</taxon>
        <taxon>Tracheophyta</taxon>
        <taxon>Spermatophyta</taxon>
        <taxon>Magnoliopsida</taxon>
        <taxon>eudicotyledons</taxon>
        <taxon>Gunneridae</taxon>
        <taxon>Pentapetalae</taxon>
        <taxon>rosids</taxon>
        <taxon>malvids</taxon>
        <taxon>Myrtales</taxon>
        <taxon>Lythraceae</taxon>
        <taxon>Punica</taxon>
    </lineage>
</organism>
<evidence type="ECO:0000256" key="1">
    <source>
        <dbReference type="SAM" id="MobiDB-lite"/>
    </source>
</evidence>